<comment type="similarity">
    <text evidence="1">Belongs to the HAD-like hydrolase superfamily. SerB family.</text>
</comment>
<reference evidence="7 8" key="1">
    <citation type="journal article" date="2005" name="J. Bacteriol.">
        <title>Complete genome sequence and analysis of the multiresistant nosocomial pathogen Corynebacterium jeikeium K411, a lipid-requiring bacterium of the human skin flora.</title>
        <authorList>
            <person name="Tauch A."/>
            <person name="Kaiser O."/>
            <person name="Hain T."/>
            <person name="Goesmann A."/>
            <person name="Weisshaar B."/>
            <person name="Albersmeier A."/>
            <person name="Bekel T."/>
            <person name="Bischoff N."/>
            <person name="Brune I."/>
            <person name="Chakraborty T."/>
            <person name="Kalinowski J."/>
            <person name="Meyer F."/>
            <person name="Rupp O."/>
            <person name="Schneiker S."/>
            <person name="Viehoever P."/>
            <person name="Puehler A."/>
        </authorList>
    </citation>
    <scope>NUCLEOTIDE SEQUENCE [LARGE SCALE GENOMIC DNA]</scope>
    <source>
        <strain evidence="7 8">K411</strain>
    </source>
</reference>
<keyword evidence="6" id="KW-0472">Membrane</keyword>
<evidence type="ECO:0000256" key="1">
    <source>
        <dbReference type="ARBA" id="ARBA00009184"/>
    </source>
</evidence>
<keyword evidence="2" id="KW-0479">Metal-binding</keyword>
<dbReference type="GO" id="GO:0046872">
    <property type="term" value="F:metal ion binding"/>
    <property type="evidence" value="ECO:0007669"/>
    <property type="project" value="UniProtKB-KW"/>
</dbReference>
<name>Q4JSX3_CORJK</name>
<feature type="transmembrane region" description="Helical" evidence="6">
    <location>
        <begin position="450"/>
        <end position="472"/>
    </location>
</feature>
<proteinExistence type="inferred from homology"/>
<keyword evidence="8" id="KW-1185">Reference proteome</keyword>
<dbReference type="GO" id="GO:0016787">
    <property type="term" value="F:hydrolase activity"/>
    <property type="evidence" value="ECO:0007669"/>
    <property type="project" value="UniProtKB-KW"/>
</dbReference>
<dbReference type="NCBIfam" id="TIGR01488">
    <property type="entry name" value="HAD-SF-IB"/>
    <property type="match status" value="1"/>
</dbReference>
<dbReference type="STRING" id="306537.jk1903"/>
<evidence type="ECO:0000313" key="7">
    <source>
        <dbReference type="EMBL" id="CAI38084.1"/>
    </source>
</evidence>
<evidence type="ECO:0000313" key="8">
    <source>
        <dbReference type="Proteomes" id="UP000000545"/>
    </source>
</evidence>
<dbReference type="PATRIC" id="fig|306537.10.peg.1931"/>
<gene>
    <name evidence="7" type="ordered locus">jk1903</name>
</gene>
<dbReference type="InterPro" id="IPR023214">
    <property type="entry name" value="HAD_sf"/>
</dbReference>
<keyword evidence="4" id="KW-0460">Magnesium</keyword>
<protein>
    <submittedName>
        <fullName evidence="7">Putative phosphoserine phosphatase</fullName>
    </submittedName>
</protein>
<keyword evidence="6" id="KW-1133">Transmembrane helix</keyword>
<dbReference type="SUPFAM" id="SSF56784">
    <property type="entry name" value="HAD-like"/>
    <property type="match status" value="1"/>
</dbReference>
<sequence length="475" mass="51976">MHAGTGAACRAADQLHSRGLGWGNTVRAHGRPCYPPHGFGLRTLSRGLSPLSGNFVYVNEAPDLEPSNRPTPAPSRNVGERAEFWAELRDIGSEWRGYLRALSLTAQSFLREFREERFGKPSHEERSGDTEPAAVEKVASRPKKQGHPTSTAQNIQVGYGTGAPRALWELSETQLDQLAHSYEIEGDQLRTGLANLEGAGLSAEHPRHLDHPDPSIPQDAGVGAFFDVDNTLIKGASILLFARGLAKRRFFTARQLLGFIWVQMKFRALGKESADDIASGREQALALVKGRKESEVIEMAQEIWAATIAERIFPDTKELADMHIQAGQQVWLVTASPVQLAQIIAKELGFTGALGTVAEVKDGRFTGRMVGHMLHGEEKKHAVIALANHEGLDLERCTAYSDSVNDLPMLSTVGTAVAINPDSKLRKAALERGWEIRDYRRMRRALRRIGGAWLAVGVGLLGLAGGAGVWAWKQR</sequence>
<dbReference type="FunFam" id="3.40.50.1000:FF:000025">
    <property type="entry name" value="HAD hydrolase, family IB"/>
    <property type="match status" value="1"/>
</dbReference>
<dbReference type="CDD" id="cd02612">
    <property type="entry name" value="HAD_PGPPase"/>
    <property type="match status" value="1"/>
</dbReference>
<evidence type="ECO:0000256" key="2">
    <source>
        <dbReference type="ARBA" id="ARBA00022723"/>
    </source>
</evidence>
<dbReference type="EMBL" id="CR931997">
    <property type="protein sequence ID" value="CAI38084.1"/>
    <property type="molecule type" value="Genomic_DNA"/>
</dbReference>
<dbReference type="PANTHER" id="PTHR43344">
    <property type="entry name" value="PHOSPHOSERINE PHOSPHATASE"/>
    <property type="match status" value="1"/>
</dbReference>
<dbReference type="Gene3D" id="3.40.50.1000">
    <property type="entry name" value="HAD superfamily/HAD-like"/>
    <property type="match status" value="1"/>
</dbReference>
<organism evidence="7 8">
    <name type="scientific">Corynebacterium jeikeium (strain K411)</name>
    <dbReference type="NCBI Taxonomy" id="306537"/>
    <lineage>
        <taxon>Bacteria</taxon>
        <taxon>Bacillati</taxon>
        <taxon>Actinomycetota</taxon>
        <taxon>Actinomycetes</taxon>
        <taxon>Mycobacteriales</taxon>
        <taxon>Corynebacteriaceae</taxon>
        <taxon>Corynebacterium</taxon>
    </lineage>
</organism>
<dbReference type="Gene3D" id="1.20.1440.100">
    <property type="entry name" value="SG protein - dephosphorylation function"/>
    <property type="match status" value="1"/>
</dbReference>
<dbReference type="AlphaFoldDB" id="Q4JSX3"/>
<dbReference type="InterPro" id="IPR036412">
    <property type="entry name" value="HAD-like_sf"/>
</dbReference>
<dbReference type="NCBIfam" id="TIGR01490">
    <property type="entry name" value="HAD-SF-IB-hyp1"/>
    <property type="match status" value="1"/>
</dbReference>
<keyword evidence="3" id="KW-0378">Hydrolase</keyword>
<evidence type="ECO:0000256" key="3">
    <source>
        <dbReference type="ARBA" id="ARBA00022801"/>
    </source>
</evidence>
<dbReference type="InterPro" id="IPR050582">
    <property type="entry name" value="HAD-like_SerB"/>
</dbReference>
<keyword evidence="6" id="KW-0812">Transmembrane</keyword>
<evidence type="ECO:0000256" key="6">
    <source>
        <dbReference type="SAM" id="Phobius"/>
    </source>
</evidence>
<dbReference type="PANTHER" id="PTHR43344:SF15">
    <property type="entry name" value="PHOSPHOSERINE PHOSPHATASE SERB1"/>
    <property type="match status" value="1"/>
</dbReference>
<feature type="region of interest" description="Disordered" evidence="5">
    <location>
        <begin position="117"/>
        <end position="156"/>
    </location>
</feature>
<feature type="compositionally biased region" description="Basic and acidic residues" evidence="5">
    <location>
        <begin position="117"/>
        <end position="129"/>
    </location>
</feature>
<dbReference type="Pfam" id="PF12710">
    <property type="entry name" value="HAD"/>
    <property type="match status" value="1"/>
</dbReference>
<dbReference type="HOGENOM" id="CLU_574554_0_0_11"/>
<dbReference type="eggNOG" id="COG0560">
    <property type="taxonomic scope" value="Bacteria"/>
</dbReference>
<evidence type="ECO:0000256" key="5">
    <source>
        <dbReference type="SAM" id="MobiDB-lite"/>
    </source>
</evidence>
<evidence type="ECO:0000256" key="4">
    <source>
        <dbReference type="ARBA" id="ARBA00022842"/>
    </source>
</evidence>
<dbReference type="KEGG" id="cjk:jk1903"/>
<dbReference type="Proteomes" id="UP000000545">
    <property type="component" value="Chromosome"/>
</dbReference>
<accession>Q4JSX3</accession>
<dbReference type="InterPro" id="IPR006385">
    <property type="entry name" value="HAD_hydro_SerB1"/>
</dbReference>
<feature type="compositionally biased region" description="Polar residues" evidence="5">
    <location>
        <begin position="147"/>
        <end position="156"/>
    </location>
</feature>